<dbReference type="InterPro" id="IPR050905">
    <property type="entry name" value="Plant_NBS-LRR"/>
</dbReference>
<dbReference type="PANTHER" id="PTHR33463">
    <property type="entry name" value="NB-ARC DOMAIN-CONTAINING PROTEIN-RELATED"/>
    <property type="match status" value="1"/>
</dbReference>
<dbReference type="InterPro" id="IPR032675">
    <property type="entry name" value="LRR_dom_sf"/>
</dbReference>
<dbReference type="PANTHER" id="PTHR33463:SF204">
    <property type="entry name" value="NB-ARC DOMAIN-CONTAINING PROTEIN"/>
    <property type="match status" value="1"/>
</dbReference>
<dbReference type="Gene3D" id="3.80.10.10">
    <property type="entry name" value="Ribonuclease Inhibitor"/>
    <property type="match status" value="3"/>
</dbReference>
<proteinExistence type="predicted"/>
<evidence type="ECO:0000313" key="4">
    <source>
        <dbReference type="Proteomes" id="UP001054252"/>
    </source>
</evidence>
<evidence type="ECO:0000313" key="3">
    <source>
        <dbReference type="EMBL" id="GKV43603.1"/>
    </source>
</evidence>
<protein>
    <recommendedName>
        <fullName evidence="2">Disease resistance protein At4g27190-like leucine-rich repeats domain-containing protein</fullName>
    </recommendedName>
</protein>
<keyword evidence="4" id="KW-1185">Reference proteome</keyword>
<accession>A0AAV5M2A7</accession>
<dbReference type="InterPro" id="IPR057135">
    <property type="entry name" value="At4g27190-like_LRR"/>
</dbReference>
<feature type="domain" description="Disease resistance protein At4g27190-like leucine-rich repeats" evidence="2">
    <location>
        <begin position="300"/>
        <end position="399"/>
    </location>
</feature>
<feature type="domain" description="Disease resistance protein At4g27190-like leucine-rich repeats" evidence="2">
    <location>
        <begin position="573"/>
        <end position="674"/>
    </location>
</feature>
<reference evidence="3 4" key="1">
    <citation type="journal article" date="2021" name="Commun. Biol.">
        <title>The genome of Shorea leprosula (Dipterocarpaceae) highlights the ecological relevance of drought in aseasonal tropical rainforests.</title>
        <authorList>
            <person name="Ng K.K.S."/>
            <person name="Kobayashi M.J."/>
            <person name="Fawcett J.A."/>
            <person name="Hatakeyama M."/>
            <person name="Paape T."/>
            <person name="Ng C.H."/>
            <person name="Ang C.C."/>
            <person name="Tnah L.H."/>
            <person name="Lee C.T."/>
            <person name="Nishiyama T."/>
            <person name="Sese J."/>
            <person name="O'Brien M.J."/>
            <person name="Copetti D."/>
            <person name="Mohd Noor M.I."/>
            <person name="Ong R.C."/>
            <person name="Putra M."/>
            <person name="Sireger I.Z."/>
            <person name="Indrioko S."/>
            <person name="Kosugi Y."/>
            <person name="Izuno A."/>
            <person name="Isagi Y."/>
            <person name="Lee S.L."/>
            <person name="Shimizu K.K."/>
        </authorList>
    </citation>
    <scope>NUCLEOTIDE SEQUENCE [LARGE SCALE GENOMIC DNA]</scope>
    <source>
        <strain evidence="3">214</strain>
    </source>
</reference>
<gene>
    <name evidence="3" type="ORF">SLEP1_g50875</name>
</gene>
<dbReference type="EMBL" id="BPVZ01000170">
    <property type="protein sequence ID" value="GKV43603.1"/>
    <property type="molecule type" value="Genomic_DNA"/>
</dbReference>
<comment type="caution">
    <text evidence="3">The sequence shown here is derived from an EMBL/GenBank/DDBJ whole genome shotgun (WGS) entry which is preliminary data.</text>
</comment>
<dbReference type="AlphaFoldDB" id="A0AAV5M2A7"/>
<evidence type="ECO:0000256" key="1">
    <source>
        <dbReference type="ARBA" id="ARBA00022821"/>
    </source>
</evidence>
<feature type="domain" description="Disease resistance protein At4g27190-like leucine-rich repeats" evidence="2">
    <location>
        <begin position="120"/>
        <end position="191"/>
    </location>
</feature>
<dbReference type="SUPFAM" id="SSF52047">
    <property type="entry name" value="RNI-like"/>
    <property type="match status" value="2"/>
</dbReference>
<name>A0AAV5M2A7_9ROSI</name>
<dbReference type="Pfam" id="PF23247">
    <property type="entry name" value="LRR_RPS2"/>
    <property type="match status" value="3"/>
</dbReference>
<keyword evidence="1" id="KW-0611">Plant defense</keyword>
<organism evidence="3 4">
    <name type="scientific">Rubroshorea leprosula</name>
    <dbReference type="NCBI Taxonomy" id="152421"/>
    <lineage>
        <taxon>Eukaryota</taxon>
        <taxon>Viridiplantae</taxon>
        <taxon>Streptophyta</taxon>
        <taxon>Embryophyta</taxon>
        <taxon>Tracheophyta</taxon>
        <taxon>Spermatophyta</taxon>
        <taxon>Magnoliopsida</taxon>
        <taxon>eudicotyledons</taxon>
        <taxon>Gunneridae</taxon>
        <taxon>Pentapetalae</taxon>
        <taxon>rosids</taxon>
        <taxon>malvids</taxon>
        <taxon>Malvales</taxon>
        <taxon>Dipterocarpaceae</taxon>
        <taxon>Rubroshorea</taxon>
    </lineage>
</organism>
<sequence length="716" mass="82499">MVSGLGHLKDLYVSLCRDLKQVIMVKGVEEVVNTELIFPRLNSIELRSCELLSSFYAGSSALKFQSAIKITIDDCLNMITFASTFSTEQEKETAYRETEGHLGKKEPDIRSRIIFFDTVVFSNLEELNLYGIKINQLWITSSYTVTSQEILNFRKLKRLRICYCNSLEYLFTPSMVSSLGHLEDLSVSSCKDLKQVIMVKGVEEVVNTELIFPWLNFISLYYCDKLSSFYAGSSALKFQSVIKIRIEGCPNMITFASTFSTEQEKETTYRGTEGHLGKKELDIRSQTIFFDTVDIPLLDDLYLGSISVQQIWHSQITLMSSFVQNLRKLKVWCCNNLKYLFTSSMVKSFEQLEVLKIEECKEMQVVILIEELVEKEKTSQTMFPKLDRLELRYLPQLVRFCSNCNSFGEVYEAQGLSGSGSQVVAAAQSKLVEREVTQLVFPRVTYLKLSRLPNFKGFFPKIHITKWPLLKRMIVEQCDKVKTFASEFPSIEITDGDNQLERQTQDPMFWIGKDSFSCLEELKFQQNDNMKRINGLMHLWKQESDLKLIFYNLRSLEVLECIKLVNLVPSVVSFVNLQTLEISKCHGLENLVSYSTAKSLEQLERMSITDCDLVEEIVKCLEDNVKDGIVFSQLKSLQLRGLPKLSSFCTMRCDFEFPSLKEAIVIGCPQMKYFSMGKTITKELRNVQWTDDEEKRHWASDLDSTIQDLSLKRYPH</sequence>
<evidence type="ECO:0000259" key="2">
    <source>
        <dbReference type="Pfam" id="PF23247"/>
    </source>
</evidence>
<dbReference type="Proteomes" id="UP001054252">
    <property type="component" value="Unassembled WGS sequence"/>
</dbReference>